<name>A0A8F6U161_9RHOB</name>
<dbReference type="EMBL" id="CP079194">
    <property type="protein sequence ID" value="QXT41446.1"/>
    <property type="molecule type" value="Genomic_DNA"/>
</dbReference>
<dbReference type="PROSITE" id="PS00018">
    <property type="entry name" value="EF_HAND_1"/>
    <property type="match status" value="1"/>
</dbReference>
<dbReference type="Proteomes" id="UP000825009">
    <property type="component" value="Chromosome"/>
</dbReference>
<evidence type="ECO:0000313" key="3">
    <source>
        <dbReference type="Proteomes" id="UP000825009"/>
    </source>
</evidence>
<accession>A0A8F6U161</accession>
<keyword evidence="3" id="KW-1185">Reference proteome</keyword>
<dbReference type="InterPro" id="IPR018247">
    <property type="entry name" value="EF_Hand_1_Ca_BS"/>
</dbReference>
<protein>
    <recommendedName>
        <fullName evidence="1">EF-hand domain-containing protein</fullName>
    </recommendedName>
</protein>
<gene>
    <name evidence="2" type="ORF">KYE46_12180</name>
</gene>
<dbReference type="GO" id="GO:0005509">
    <property type="term" value="F:calcium ion binding"/>
    <property type="evidence" value="ECO:0007669"/>
    <property type="project" value="InterPro"/>
</dbReference>
<reference evidence="2 3" key="1">
    <citation type="submission" date="2021-07" db="EMBL/GenBank/DDBJ databases">
        <title>A novel Jannaschia species isolated from marine dinoflagellate Ceratoperidinium margalefii.</title>
        <authorList>
            <person name="Jiang Y."/>
            <person name="Li Z."/>
        </authorList>
    </citation>
    <scope>NUCLEOTIDE SEQUENCE [LARGE SCALE GENOMIC DNA]</scope>
    <source>
        <strain evidence="2 3">J12C1-MA-4</strain>
    </source>
</reference>
<dbReference type="Pfam" id="PF13202">
    <property type="entry name" value="EF-hand_5"/>
    <property type="match status" value="1"/>
</dbReference>
<feature type="domain" description="EF-hand" evidence="1">
    <location>
        <begin position="39"/>
        <end position="55"/>
    </location>
</feature>
<evidence type="ECO:0000259" key="1">
    <source>
        <dbReference type="Pfam" id="PF13202"/>
    </source>
</evidence>
<dbReference type="InterPro" id="IPR002048">
    <property type="entry name" value="EF_hand_dom"/>
</dbReference>
<evidence type="ECO:0000313" key="2">
    <source>
        <dbReference type="EMBL" id="QXT41446.1"/>
    </source>
</evidence>
<organism evidence="2 3">
    <name type="scientific">Gymnodinialimonas ceratoperidinii</name>
    <dbReference type="NCBI Taxonomy" id="2856823"/>
    <lineage>
        <taxon>Bacteria</taxon>
        <taxon>Pseudomonadati</taxon>
        <taxon>Pseudomonadota</taxon>
        <taxon>Alphaproteobacteria</taxon>
        <taxon>Rhodobacterales</taxon>
        <taxon>Paracoccaceae</taxon>
        <taxon>Gymnodinialimonas</taxon>
    </lineage>
</organism>
<dbReference type="KEGG" id="gce:KYE46_12180"/>
<sequence>MVTAGLAGAQIADVDADPDGMVSFTELLMIMPDMSEEEFTALDADADGVLNADEIAAAQEAELLPTE</sequence>
<dbReference type="AlphaFoldDB" id="A0A8F6U161"/>
<proteinExistence type="predicted"/>